<accession>A0A6J5NAE5</accession>
<keyword evidence="3" id="KW-0540">Nuclease</keyword>
<gene>
    <name evidence="3" type="ORF">UFOVP661_22</name>
</gene>
<evidence type="ECO:0000313" key="3">
    <source>
        <dbReference type="EMBL" id="CAB4155883.1"/>
    </source>
</evidence>
<keyword evidence="3" id="KW-0378">Hydrolase</keyword>
<dbReference type="GO" id="GO:0006302">
    <property type="term" value="P:double-strand break repair"/>
    <property type="evidence" value="ECO:0007669"/>
    <property type="project" value="TreeGrafter"/>
</dbReference>
<dbReference type="SUPFAM" id="SSF56672">
    <property type="entry name" value="DNA/RNA polymerases"/>
    <property type="match status" value="1"/>
</dbReference>
<dbReference type="PANTHER" id="PTHR10133:SF62">
    <property type="entry name" value="DNA POLYMERASE THETA"/>
    <property type="match status" value="1"/>
</dbReference>
<dbReference type="Pfam" id="PF01612">
    <property type="entry name" value="DNA_pol_A_exo1"/>
    <property type="match status" value="1"/>
</dbReference>
<name>A0A6J5NAE5_9CAUD</name>
<dbReference type="GO" id="GO:0008408">
    <property type="term" value="F:3'-5' exonuclease activity"/>
    <property type="evidence" value="ECO:0007669"/>
    <property type="project" value="InterPro"/>
</dbReference>
<dbReference type="Gene3D" id="3.30.420.10">
    <property type="entry name" value="Ribonuclease H-like superfamily/Ribonuclease H"/>
    <property type="match status" value="1"/>
</dbReference>
<dbReference type="Pfam" id="PF00476">
    <property type="entry name" value="DNA_pol_A"/>
    <property type="match status" value="1"/>
</dbReference>
<keyword evidence="1" id="KW-0235">DNA replication</keyword>
<dbReference type="EMBL" id="LR796642">
    <property type="protein sequence ID" value="CAB4155883.1"/>
    <property type="molecule type" value="Genomic_DNA"/>
</dbReference>
<dbReference type="InterPro" id="IPR002298">
    <property type="entry name" value="DNA_polymerase_A"/>
</dbReference>
<dbReference type="PANTHER" id="PTHR10133">
    <property type="entry name" value="DNA POLYMERASE I"/>
    <property type="match status" value="1"/>
</dbReference>
<organism evidence="3">
    <name type="scientific">uncultured Caudovirales phage</name>
    <dbReference type="NCBI Taxonomy" id="2100421"/>
    <lineage>
        <taxon>Viruses</taxon>
        <taxon>Duplodnaviria</taxon>
        <taxon>Heunggongvirae</taxon>
        <taxon>Uroviricota</taxon>
        <taxon>Caudoviricetes</taxon>
        <taxon>Peduoviridae</taxon>
        <taxon>Maltschvirus</taxon>
        <taxon>Maltschvirus maltsch</taxon>
    </lineage>
</organism>
<keyword evidence="3" id="KW-0269">Exonuclease</keyword>
<reference evidence="3" key="1">
    <citation type="submission" date="2020-04" db="EMBL/GenBank/DDBJ databases">
        <authorList>
            <person name="Chiriac C."/>
            <person name="Salcher M."/>
            <person name="Ghai R."/>
            <person name="Kavagutti S V."/>
        </authorList>
    </citation>
    <scope>NUCLEOTIDE SEQUENCE</scope>
</reference>
<dbReference type="InterPro" id="IPR012337">
    <property type="entry name" value="RNaseH-like_sf"/>
</dbReference>
<dbReference type="SUPFAM" id="SSF53098">
    <property type="entry name" value="Ribonuclease H-like"/>
    <property type="match status" value="1"/>
</dbReference>
<dbReference type="GO" id="GO:0003887">
    <property type="term" value="F:DNA-directed DNA polymerase activity"/>
    <property type="evidence" value="ECO:0007669"/>
    <property type="project" value="InterPro"/>
</dbReference>
<dbReference type="GO" id="GO:0006261">
    <property type="term" value="P:DNA-templated DNA replication"/>
    <property type="evidence" value="ECO:0007669"/>
    <property type="project" value="InterPro"/>
</dbReference>
<dbReference type="Gene3D" id="3.30.70.370">
    <property type="match status" value="1"/>
</dbReference>
<proteinExistence type="predicted"/>
<dbReference type="Gene3D" id="1.20.1060.10">
    <property type="entry name" value="Taq DNA Polymerase, Chain T, domain 4"/>
    <property type="match status" value="1"/>
</dbReference>
<evidence type="ECO:0000256" key="1">
    <source>
        <dbReference type="ARBA" id="ARBA00023109"/>
    </source>
</evidence>
<keyword evidence="1" id="KW-1194">Viral DNA replication</keyword>
<dbReference type="InterPro" id="IPR043502">
    <property type="entry name" value="DNA/RNA_pol_sf"/>
</dbReference>
<evidence type="ECO:0000259" key="2">
    <source>
        <dbReference type="SMART" id="SM00482"/>
    </source>
</evidence>
<sequence>MSLIDEVSNRIEWASEIVIDVETTGLDWRSNQICGYVFSFGPHQEDSLYLPVRHETGPNYDAATVKAMVLSHQNQPRRWIGHNMAFDLGFLHAEGISLNGPIEDTMINAALLNEFRRSFSLESCAEEAGVVAKKSSEIKAHIEKTFNKDFGRNYMGQYWRLSADDPVAIEYATGDGVTTWQLWENQTHDIDKQSLDRVHKVECDLIPILNRMTMRGIKINVDRLHRLRVVMAETQRRAKESLGEEVNVNSPTQILRLHQKHNLSGWPTTEAGNASFPEEYLRTSDIGRKIVAIRKSTRLLEAFIDPMIDRHLHKGRVHATFNQLRGDTYGTVTGRLSSSNPNLQAVPKRDEDAGTLFRSIFIPDEGMIWGSADYSQCEPRLLAHYSGCKVLVDGYNQTPSIDAHTAVAVAANIDRQSGKRLNQALLTGAGNNKAAMMLEKPMDEALKIVDAYFNSMPEIKELQRDASYRMKQRGFVFSILGRKSRLERKGLEYKAVNRILQCSNADMIKISMVKIDRMCAEMGGIDMLNNVHDSIDFQYVEGNEGAYKKALEIMCDFPEIRVPIEVEEDSGPDWAWASYGEKTWQKIMSDRGMI</sequence>
<dbReference type="GO" id="GO:0003677">
    <property type="term" value="F:DNA binding"/>
    <property type="evidence" value="ECO:0007669"/>
    <property type="project" value="InterPro"/>
</dbReference>
<dbReference type="PRINTS" id="PR00868">
    <property type="entry name" value="DNAPOLI"/>
</dbReference>
<protein>
    <submittedName>
        <fullName evidence="3">PolA DNA polymerase I - 3'-5' exonuclease and polymerase domains</fullName>
    </submittedName>
</protein>
<dbReference type="GO" id="GO:0039693">
    <property type="term" value="P:viral DNA genome replication"/>
    <property type="evidence" value="ECO:0007669"/>
    <property type="project" value="UniProtKB-KW"/>
</dbReference>
<feature type="domain" description="DNA-directed DNA polymerase family A palm" evidence="2">
    <location>
        <begin position="354"/>
        <end position="543"/>
    </location>
</feature>
<dbReference type="SMART" id="SM00482">
    <property type="entry name" value="POLAc"/>
    <property type="match status" value="1"/>
</dbReference>
<dbReference type="InterPro" id="IPR001098">
    <property type="entry name" value="DNA-dir_DNA_pol_A_palm_dom"/>
</dbReference>
<dbReference type="Gene3D" id="1.10.150.20">
    <property type="entry name" value="5' to 3' exonuclease, C-terminal subdomain"/>
    <property type="match status" value="1"/>
</dbReference>
<dbReference type="InterPro" id="IPR036397">
    <property type="entry name" value="RNaseH_sf"/>
</dbReference>
<dbReference type="InterPro" id="IPR002562">
    <property type="entry name" value="3'-5'_exonuclease_dom"/>
</dbReference>